<protein>
    <submittedName>
        <fullName evidence="9">SusD family protein</fullName>
    </submittedName>
</protein>
<dbReference type="InterPro" id="IPR012944">
    <property type="entry name" value="SusD_RagB_dom"/>
</dbReference>
<feature type="domain" description="RagB/SusD" evidence="7">
    <location>
        <begin position="327"/>
        <end position="425"/>
    </location>
</feature>
<comment type="subcellular location">
    <subcellularLocation>
        <location evidence="1">Cell outer membrane</location>
    </subcellularLocation>
</comment>
<dbReference type="Proteomes" id="UP000199666">
    <property type="component" value="Unassembled WGS sequence"/>
</dbReference>
<dbReference type="Pfam" id="PF14322">
    <property type="entry name" value="SusD-like_3"/>
    <property type="match status" value="1"/>
</dbReference>
<dbReference type="InterPro" id="IPR033985">
    <property type="entry name" value="SusD-like_N"/>
</dbReference>
<keyword evidence="5" id="KW-0998">Cell outer membrane</keyword>
<accession>A0A1I2Z642</accession>
<keyword evidence="10" id="KW-1185">Reference proteome</keyword>
<evidence type="ECO:0000259" key="7">
    <source>
        <dbReference type="Pfam" id="PF07980"/>
    </source>
</evidence>
<evidence type="ECO:0000313" key="10">
    <source>
        <dbReference type="Proteomes" id="UP000199666"/>
    </source>
</evidence>
<reference evidence="9 10" key="1">
    <citation type="submission" date="2016-10" db="EMBL/GenBank/DDBJ databases">
        <authorList>
            <person name="de Groot N.N."/>
        </authorList>
    </citation>
    <scope>NUCLEOTIDE SEQUENCE [LARGE SCALE GENOMIC DNA]</scope>
    <source>
        <strain evidence="9 10">DSM 18684</strain>
    </source>
</reference>
<evidence type="ECO:0000256" key="1">
    <source>
        <dbReference type="ARBA" id="ARBA00004442"/>
    </source>
</evidence>
<dbReference type="GO" id="GO:0009279">
    <property type="term" value="C:cell outer membrane"/>
    <property type="evidence" value="ECO:0007669"/>
    <property type="project" value="UniProtKB-SubCell"/>
</dbReference>
<evidence type="ECO:0000256" key="3">
    <source>
        <dbReference type="ARBA" id="ARBA00022729"/>
    </source>
</evidence>
<gene>
    <name evidence="9" type="ORF">SAMN04489864_10922</name>
</gene>
<dbReference type="SUPFAM" id="SSF48452">
    <property type="entry name" value="TPR-like"/>
    <property type="match status" value="1"/>
</dbReference>
<evidence type="ECO:0000256" key="5">
    <source>
        <dbReference type="ARBA" id="ARBA00023237"/>
    </source>
</evidence>
<evidence type="ECO:0000259" key="8">
    <source>
        <dbReference type="Pfam" id="PF14322"/>
    </source>
</evidence>
<dbReference type="InterPro" id="IPR019734">
    <property type="entry name" value="TPR_rpt"/>
</dbReference>
<evidence type="ECO:0000313" key="9">
    <source>
        <dbReference type="EMBL" id="SFH33323.1"/>
    </source>
</evidence>
<organism evidence="9 10">
    <name type="scientific">Pedobacter insulae</name>
    <dbReference type="NCBI Taxonomy" id="414048"/>
    <lineage>
        <taxon>Bacteria</taxon>
        <taxon>Pseudomonadati</taxon>
        <taxon>Bacteroidota</taxon>
        <taxon>Sphingobacteriia</taxon>
        <taxon>Sphingobacteriales</taxon>
        <taxon>Sphingobacteriaceae</taxon>
        <taxon>Pedobacter</taxon>
    </lineage>
</organism>
<dbReference type="PROSITE" id="PS50005">
    <property type="entry name" value="TPR"/>
    <property type="match status" value="1"/>
</dbReference>
<dbReference type="RefSeq" id="WP_090995806.1">
    <property type="nucleotide sequence ID" value="NZ_FOPP01000009.1"/>
</dbReference>
<dbReference type="Gene3D" id="1.25.40.390">
    <property type="match status" value="1"/>
</dbReference>
<feature type="repeat" description="TPR" evidence="6">
    <location>
        <begin position="207"/>
        <end position="240"/>
    </location>
</feature>
<dbReference type="STRING" id="414048.SAMN04489864_10922"/>
<feature type="domain" description="SusD-like N-terminal" evidence="8">
    <location>
        <begin position="20"/>
        <end position="218"/>
    </location>
</feature>
<evidence type="ECO:0000256" key="4">
    <source>
        <dbReference type="ARBA" id="ARBA00023136"/>
    </source>
</evidence>
<keyword evidence="3" id="KW-0732">Signal</keyword>
<dbReference type="PROSITE" id="PS51257">
    <property type="entry name" value="PROKAR_LIPOPROTEIN"/>
    <property type="match status" value="1"/>
</dbReference>
<comment type="similarity">
    <text evidence="2">Belongs to the SusD family.</text>
</comment>
<proteinExistence type="inferred from homology"/>
<dbReference type="InterPro" id="IPR011990">
    <property type="entry name" value="TPR-like_helical_dom_sf"/>
</dbReference>
<dbReference type="EMBL" id="FOPP01000009">
    <property type="protein sequence ID" value="SFH33323.1"/>
    <property type="molecule type" value="Genomic_DNA"/>
</dbReference>
<keyword evidence="6" id="KW-0802">TPR repeat</keyword>
<evidence type="ECO:0000256" key="2">
    <source>
        <dbReference type="ARBA" id="ARBA00006275"/>
    </source>
</evidence>
<name>A0A1I2Z642_9SPHI</name>
<keyword evidence="4" id="KW-0472">Membrane</keyword>
<sequence>MKNTYIILIIATVLLCSCKKFLDEKSNSKLATPETLEDNQALLDRNFVLGLNTVSGQISAEDVYVSEADFNNMSQEAEKRIYTWQPDHVSLTEGNDWENTFRRINIFNTVLFNLENYQIPNSDNVKGQALVFRASAYLEAAQLWCLAYNKRSASSALGLPLRLDPDMNVPSVRSTLKQTYEQIISDLQAASNLLPATQISVIRPSKVTALGFLSRVYLYMGEYEKALQYGNEALSIYSQLLDYNVLNGSATYPIIAMNKEILLPTSMAYSAFLGSNQAKIAPDFYNSYENNDLRKELYFRKNAQGEILFRGNYTGSSTRSTALATDEVYLSVAESYAETNDLTMAMQTLNQLLIKRWRSGFFVPFTATTKEETLQIIKRERRKELLFRGIRWADLKRYNRDGANLHLTRVLNGITYQLPPNDLRYAIAIPEDIIKMTGMPQNRR</sequence>
<evidence type="ECO:0000256" key="6">
    <source>
        <dbReference type="PROSITE-ProRule" id="PRU00339"/>
    </source>
</evidence>
<dbReference type="Pfam" id="PF07980">
    <property type="entry name" value="SusD_RagB"/>
    <property type="match status" value="1"/>
</dbReference>
<dbReference type="AlphaFoldDB" id="A0A1I2Z642"/>
<dbReference type="OrthoDB" id="653598at2"/>